<evidence type="ECO:0000313" key="2">
    <source>
        <dbReference type="EMBL" id="GAA4713058.1"/>
    </source>
</evidence>
<accession>A0ABP8XR13</accession>
<gene>
    <name evidence="2" type="ORF">GCM10023349_35280</name>
</gene>
<feature type="transmembrane region" description="Helical" evidence="1">
    <location>
        <begin position="20"/>
        <end position="53"/>
    </location>
</feature>
<keyword evidence="1" id="KW-1133">Transmembrane helix</keyword>
<reference evidence="3" key="1">
    <citation type="journal article" date="2019" name="Int. J. Syst. Evol. Microbiol.">
        <title>The Global Catalogue of Microorganisms (GCM) 10K type strain sequencing project: providing services to taxonomists for standard genome sequencing and annotation.</title>
        <authorList>
            <consortium name="The Broad Institute Genomics Platform"/>
            <consortium name="The Broad Institute Genome Sequencing Center for Infectious Disease"/>
            <person name="Wu L."/>
            <person name="Ma J."/>
        </authorList>
    </citation>
    <scope>NUCLEOTIDE SEQUENCE [LARGE SCALE GENOMIC DNA]</scope>
    <source>
        <strain evidence="3">JCM 18531</strain>
    </source>
</reference>
<comment type="caution">
    <text evidence="2">The sequence shown here is derived from an EMBL/GenBank/DDBJ whole genome shotgun (WGS) entry which is preliminary data.</text>
</comment>
<protein>
    <submittedName>
        <fullName evidence="2">Uncharacterized protein</fullName>
    </submittedName>
</protein>
<dbReference type="EMBL" id="BAABKM010000002">
    <property type="protein sequence ID" value="GAA4713058.1"/>
    <property type="molecule type" value="Genomic_DNA"/>
</dbReference>
<organism evidence="2 3">
    <name type="scientific">Nocardioides conyzicola</name>
    <dbReference type="NCBI Taxonomy" id="1651781"/>
    <lineage>
        <taxon>Bacteria</taxon>
        <taxon>Bacillati</taxon>
        <taxon>Actinomycetota</taxon>
        <taxon>Actinomycetes</taxon>
        <taxon>Propionibacteriales</taxon>
        <taxon>Nocardioidaceae</taxon>
        <taxon>Nocardioides</taxon>
    </lineage>
</organism>
<evidence type="ECO:0000313" key="3">
    <source>
        <dbReference type="Proteomes" id="UP001499974"/>
    </source>
</evidence>
<keyword evidence="1" id="KW-0472">Membrane</keyword>
<evidence type="ECO:0000256" key="1">
    <source>
        <dbReference type="SAM" id="Phobius"/>
    </source>
</evidence>
<keyword evidence="3" id="KW-1185">Reference proteome</keyword>
<keyword evidence="1" id="KW-0812">Transmembrane</keyword>
<sequence>MDSVPDLGIGHLGDDPVSAVIGIVLLVIALPFVVLALVAGVEFLLVLVVLPFAVLGRALFGRHWTVEVRRGWRPYWETLAGDWQESGLRIHATADAIRRGELPPATLVDGG</sequence>
<name>A0ABP8XR13_9ACTN</name>
<proteinExistence type="predicted"/>
<dbReference type="Proteomes" id="UP001499974">
    <property type="component" value="Unassembled WGS sequence"/>
</dbReference>